<comment type="caution">
    <text evidence="4">The sequence shown here is derived from an EMBL/GenBank/DDBJ whole genome shotgun (WGS) entry which is preliminary data.</text>
</comment>
<reference evidence="4 5" key="1">
    <citation type="submission" date="2011-09" db="EMBL/GenBank/DDBJ databases">
        <authorList>
            <person name="McClelland M."/>
            <person name="Clifton S."/>
            <person name="Porwollik S."/>
            <person name="Cheng P."/>
            <person name="Wollam A."/>
            <person name="Wang C."/>
            <person name="Pepin K."/>
            <person name="Bhonagiri V."/>
            <person name="Fulton R."/>
            <person name="Fulton L.F."/>
            <person name="Delehaunty K."/>
            <person name="Fronick C."/>
            <person name="O'Laughlin M."/>
            <person name="Godfrey J."/>
            <person name="Waligorski J."/>
            <person name="Appelbaum E."/>
            <person name="Farmer C."/>
            <person name="Strong C."/>
            <person name="Tomlinson C."/>
            <person name="Hou S."/>
            <person name="Minx P."/>
            <person name="Warren W."/>
            <person name="Wilson R.K."/>
        </authorList>
    </citation>
    <scope>NUCLEOTIDE SEQUENCE [LARGE SCALE GENOMIC DNA]</scope>
    <source>
        <strain evidence="5">SARB 27</strain>
    </source>
</reference>
<dbReference type="Pfam" id="PF06863">
    <property type="entry name" value="DUF1254"/>
    <property type="match status" value="1"/>
</dbReference>
<dbReference type="InterPro" id="IPR010621">
    <property type="entry name" value="DUF1214"/>
</dbReference>
<accession>A0A6C8GB14</accession>
<evidence type="ECO:0008006" key="6">
    <source>
        <dbReference type="Google" id="ProtNLM"/>
    </source>
</evidence>
<evidence type="ECO:0000259" key="2">
    <source>
        <dbReference type="Pfam" id="PF06742"/>
    </source>
</evidence>
<dbReference type="Pfam" id="PF06742">
    <property type="entry name" value="DUF1214"/>
    <property type="match status" value="1"/>
</dbReference>
<dbReference type="Proteomes" id="UP000004564">
    <property type="component" value="Chromosome"/>
</dbReference>
<keyword evidence="1" id="KW-0732">Signal</keyword>
<dbReference type="Gene3D" id="1.10.3360.10">
    <property type="entry name" value="VPA0735-like domain"/>
    <property type="match status" value="1"/>
</dbReference>
<gene>
    <name evidence="4" type="ORF">SEENIN0B_02682</name>
</gene>
<sequence length="519" mass="58183">MSEHTHNYYSGSHFYLWLFVLLTQERFMKVKVITSAVLLALMVSQPATAVDAPQSPLMKQLNNGNWLPQEEAQSLSDELYYQDAIQAYIKTLPLLNTIGLRDGSEAAFGKGYNVLPIWKERMDSRAVVPTPNGDVIYSMSYLDLKETGPLVIKAPPNVIGMFTDFFQKTITDVGAIGPDRARGGLYLLLPPDYDGPVPQGYYAFKSSTYNVFLFFRTIMGKGDGKPDPVPAVKSAETTRVYPLWDVEKEVKPMQFPDASGKRVNMMYPTDASYWQKLKTFVDYEPLTAIPEETRSALLSIGMVKGKPFNPTAKQQEMLKKAVETAPRMILARRQVGRDDQRQLYYKDRQWENSWAGATAEWMQYGTLDANQRAAFFQIAYSSAAAMVMHTTGAGSKYPYAVKDNTGKFLDGGNTYKLHLPPNPPAALFWAVTAYNITDGTMPETDQLLPSTNGYYNIPKNKDGSIDLWFGPNKPEGVADSAFIKTVSGRNFLVALRLYGTEDGFYDQTWVPDDLVQTNK</sequence>
<dbReference type="Gene3D" id="2.60.40.1610">
    <property type="entry name" value="Domain of unknown function DUF1254"/>
    <property type="match status" value="1"/>
</dbReference>
<evidence type="ECO:0000256" key="1">
    <source>
        <dbReference type="SAM" id="SignalP"/>
    </source>
</evidence>
<feature type="domain" description="DUF1214" evidence="2">
    <location>
        <begin position="396"/>
        <end position="501"/>
    </location>
</feature>
<protein>
    <recommendedName>
        <fullName evidence="6">DUF1254 domain-containing protein</fullName>
    </recommendedName>
</protein>
<dbReference type="InterPro" id="IPR010679">
    <property type="entry name" value="DUF1254"/>
</dbReference>
<feature type="signal peptide" evidence="1">
    <location>
        <begin position="1"/>
        <end position="49"/>
    </location>
</feature>
<dbReference type="SUPFAM" id="SSF160935">
    <property type="entry name" value="VPA0735-like"/>
    <property type="match status" value="1"/>
</dbReference>
<organism evidence="4 5">
    <name type="scientific">Salmonella enterica subsp. enterica serovar Infantis str. SARB27</name>
    <dbReference type="NCBI Taxonomy" id="596155"/>
    <lineage>
        <taxon>Bacteria</taxon>
        <taxon>Pseudomonadati</taxon>
        <taxon>Pseudomonadota</taxon>
        <taxon>Gammaproteobacteria</taxon>
        <taxon>Enterobacterales</taxon>
        <taxon>Enterobacteriaceae</taxon>
        <taxon>Salmonella</taxon>
    </lineage>
</organism>
<proteinExistence type="predicted"/>
<dbReference type="InterPro" id="IPR037049">
    <property type="entry name" value="DUF1214_C_sf"/>
</dbReference>
<feature type="domain" description="DUF1254" evidence="3">
    <location>
        <begin position="113"/>
        <end position="241"/>
    </location>
</feature>
<dbReference type="PANTHER" id="PTHR36509:SF3">
    <property type="entry name" value="SIGNAL PEPTIDE PROTEIN"/>
    <property type="match status" value="1"/>
</dbReference>
<dbReference type="Gene3D" id="2.60.120.600">
    <property type="entry name" value="Domain of unknown function DUF1214, C-terminal domain"/>
    <property type="match status" value="1"/>
</dbReference>
<feature type="chain" id="PRO_5025593883" description="DUF1254 domain-containing protein" evidence="1">
    <location>
        <begin position="50"/>
        <end position="519"/>
    </location>
</feature>
<evidence type="ECO:0000259" key="3">
    <source>
        <dbReference type="Pfam" id="PF06863"/>
    </source>
</evidence>
<evidence type="ECO:0000313" key="5">
    <source>
        <dbReference type="Proteomes" id="UP000004564"/>
    </source>
</evidence>
<dbReference type="InterPro" id="IPR037050">
    <property type="entry name" value="DUF1254_sf"/>
</dbReference>
<evidence type="ECO:0000313" key="4">
    <source>
        <dbReference type="EMBL" id="EHB42791.1"/>
    </source>
</evidence>
<dbReference type="EMBL" id="AFYI01000002">
    <property type="protein sequence ID" value="EHB42791.1"/>
    <property type="molecule type" value="Genomic_DNA"/>
</dbReference>
<dbReference type="PANTHER" id="PTHR36509">
    <property type="entry name" value="BLL3101 PROTEIN"/>
    <property type="match status" value="1"/>
</dbReference>
<dbReference type="AlphaFoldDB" id="A0A6C8GB14"/>
<name>A0A6C8GB14_SALIN</name>